<dbReference type="EMBL" id="CAFBOK010000165">
    <property type="protein sequence ID" value="CAB4991637.1"/>
    <property type="molecule type" value="Genomic_DNA"/>
</dbReference>
<evidence type="ECO:0000313" key="8">
    <source>
        <dbReference type="EMBL" id="CAB5072541.1"/>
    </source>
</evidence>
<dbReference type="EMBL" id="CAEZXY010000001">
    <property type="protein sequence ID" value="CAB4692298.1"/>
    <property type="molecule type" value="Genomic_DNA"/>
</dbReference>
<evidence type="ECO:0000313" key="5">
    <source>
        <dbReference type="EMBL" id="CAB4692298.1"/>
    </source>
</evidence>
<evidence type="ECO:0000313" key="7">
    <source>
        <dbReference type="EMBL" id="CAB4991637.1"/>
    </source>
</evidence>
<dbReference type="EMBL" id="CAEZVC010000001">
    <property type="protein sequence ID" value="CAB4610861.1"/>
    <property type="molecule type" value="Genomic_DNA"/>
</dbReference>
<sequence length="247" mass="28407">MVNSKVYIHEFIDIIGHNRANYMHHMTANWSPKAQVERNQLCYGVWGTVGTTRRWPEVVNIWEEDGFPGLAESFRHEFNHPTLQDPALAEWWARASQFRRSGIDRVLIPAPWTDTIEQICAKGVRGETYAHEVVKVPAGTAWDVLETVREQAAPLYSKFGFVLVGAWATAMCNESEILLLWAIPAWENWGEFEIAQQTDSAMRTWQAKAIEISTDWNRFLLVDSPLCPFRTGRQPQESDRDSYQLPD</sequence>
<dbReference type="EMBL" id="CAESAL010000001">
    <property type="protein sequence ID" value="CAB4329366.1"/>
    <property type="molecule type" value="Genomic_DNA"/>
</dbReference>
<evidence type="ECO:0000313" key="4">
    <source>
        <dbReference type="EMBL" id="CAB4610861.1"/>
    </source>
</evidence>
<dbReference type="EMBL" id="CAFBRD010000001">
    <property type="protein sequence ID" value="CAB5072541.1"/>
    <property type="molecule type" value="Genomic_DNA"/>
</dbReference>
<reference evidence="6" key="1">
    <citation type="submission" date="2020-05" db="EMBL/GenBank/DDBJ databases">
        <authorList>
            <person name="Chiriac C."/>
            <person name="Salcher M."/>
            <person name="Ghai R."/>
            <person name="Kavagutti S V."/>
        </authorList>
    </citation>
    <scope>NUCLEOTIDE SEQUENCE</scope>
</reference>
<proteinExistence type="predicted"/>
<gene>
    <name evidence="3" type="ORF">UFOPK1762_00042</name>
    <name evidence="4" type="ORF">UFOPK1906_00021</name>
    <name evidence="5" type="ORF">UFOPK2624_00048</name>
    <name evidence="1" type="ORF">UFOPK3331_00026</name>
    <name evidence="6" type="ORF">UFOPK3785_00026</name>
    <name evidence="7" type="ORF">UFOPK3927_01333</name>
    <name evidence="2" type="ORF">UFOPK4201_01147</name>
    <name evidence="8" type="ORF">UFOPK4371_00026</name>
</gene>
<dbReference type="EMBL" id="CAEUNJ010000047">
    <property type="protein sequence ID" value="CAB4371933.1"/>
    <property type="molecule type" value="Genomic_DNA"/>
</dbReference>
<accession>A0A6J7J6L0</accession>
<evidence type="ECO:0000313" key="1">
    <source>
        <dbReference type="EMBL" id="CAB4329366.1"/>
    </source>
</evidence>
<protein>
    <submittedName>
        <fullName evidence="6">Unannotated protein</fullName>
    </submittedName>
</protein>
<name>A0A6J7J6L0_9ZZZZ</name>
<evidence type="ECO:0000313" key="2">
    <source>
        <dbReference type="EMBL" id="CAB4371933.1"/>
    </source>
</evidence>
<dbReference type="EMBL" id="CAEZTY010000001">
    <property type="protein sequence ID" value="CAB4574484.1"/>
    <property type="molecule type" value="Genomic_DNA"/>
</dbReference>
<dbReference type="EMBL" id="CAFBNJ010000001">
    <property type="protein sequence ID" value="CAB4938739.1"/>
    <property type="molecule type" value="Genomic_DNA"/>
</dbReference>
<evidence type="ECO:0000313" key="3">
    <source>
        <dbReference type="EMBL" id="CAB4574484.1"/>
    </source>
</evidence>
<organism evidence="6">
    <name type="scientific">freshwater metagenome</name>
    <dbReference type="NCBI Taxonomy" id="449393"/>
    <lineage>
        <taxon>unclassified sequences</taxon>
        <taxon>metagenomes</taxon>
        <taxon>ecological metagenomes</taxon>
    </lineage>
</organism>
<dbReference type="AlphaFoldDB" id="A0A6J7J6L0"/>
<evidence type="ECO:0000313" key="6">
    <source>
        <dbReference type="EMBL" id="CAB4938739.1"/>
    </source>
</evidence>